<reference evidence="2 3" key="1">
    <citation type="journal article" date="2014" name="Agronomy (Basel)">
        <title>A Draft Genome Sequence for Ensete ventricosum, the Drought-Tolerant Tree Against Hunger.</title>
        <authorList>
            <person name="Harrison J."/>
            <person name="Moore K.A."/>
            <person name="Paszkiewicz K."/>
            <person name="Jones T."/>
            <person name="Grant M."/>
            <person name="Ambacheew D."/>
            <person name="Muzemil S."/>
            <person name="Studholme D.J."/>
        </authorList>
    </citation>
    <scope>NUCLEOTIDE SEQUENCE [LARGE SCALE GENOMIC DNA]</scope>
</reference>
<dbReference type="EMBL" id="AMZH03004219">
    <property type="protein sequence ID" value="RRT69816.1"/>
    <property type="molecule type" value="Genomic_DNA"/>
</dbReference>
<gene>
    <name evidence="2" type="ORF">B296_00036958</name>
</gene>
<name>A0A427A0S5_ENSVE</name>
<evidence type="ECO:0000256" key="1">
    <source>
        <dbReference type="SAM" id="MobiDB-lite"/>
    </source>
</evidence>
<sequence length="114" mass="12633">MDMLSEPSPGTGVTYRSNRIAVCRPPATGGYCRNRLSTVDFGRRQLISIVDGRLREKEEEGEEEKGEKREIPDLPRFLTESPAGDSSSASFLLPVRGEVARKEKGTTSPRLPVR</sequence>
<dbReference type="Proteomes" id="UP000287651">
    <property type="component" value="Unassembled WGS sequence"/>
</dbReference>
<accession>A0A427A0S5</accession>
<protein>
    <submittedName>
        <fullName evidence="2">Uncharacterized protein</fullName>
    </submittedName>
</protein>
<dbReference type="AlphaFoldDB" id="A0A427A0S5"/>
<comment type="caution">
    <text evidence="2">The sequence shown here is derived from an EMBL/GenBank/DDBJ whole genome shotgun (WGS) entry which is preliminary data.</text>
</comment>
<evidence type="ECO:0000313" key="2">
    <source>
        <dbReference type="EMBL" id="RRT69816.1"/>
    </source>
</evidence>
<feature type="region of interest" description="Disordered" evidence="1">
    <location>
        <begin position="54"/>
        <end position="114"/>
    </location>
</feature>
<organism evidence="2 3">
    <name type="scientific">Ensete ventricosum</name>
    <name type="common">Abyssinian banana</name>
    <name type="synonym">Musa ensete</name>
    <dbReference type="NCBI Taxonomy" id="4639"/>
    <lineage>
        <taxon>Eukaryota</taxon>
        <taxon>Viridiplantae</taxon>
        <taxon>Streptophyta</taxon>
        <taxon>Embryophyta</taxon>
        <taxon>Tracheophyta</taxon>
        <taxon>Spermatophyta</taxon>
        <taxon>Magnoliopsida</taxon>
        <taxon>Liliopsida</taxon>
        <taxon>Zingiberales</taxon>
        <taxon>Musaceae</taxon>
        <taxon>Ensete</taxon>
    </lineage>
</organism>
<proteinExistence type="predicted"/>
<evidence type="ECO:0000313" key="3">
    <source>
        <dbReference type="Proteomes" id="UP000287651"/>
    </source>
</evidence>